<dbReference type="Gene3D" id="2.130.10.10">
    <property type="entry name" value="YVTN repeat-like/Quinoprotein amine dehydrogenase"/>
    <property type="match status" value="2"/>
</dbReference>
<dbReference type="Pfam" id="PF00400">
    <property type="entry name" value="WD40"/>
    <property type="match status" value="1"/>
</dbReference>
<dbReference type="PROSITE" id="PS00678">
    <property type="entry name" value="WD_REPEATS_1"/>
    <property type="match status" value="1"/>
</dbReference>
<dbReference type="GO" id="GO:0005829">
    <property type="term" value="C:cytosol"/>
    <property type="evidence" value="ECO:0007669"/>
    <property type="project" value="TreeGrafter"/>
</dbReference>
<feature type="domain" description="RING-type" evidence="11">
    <location>
        <begin position="593"/>
        <end position="635"/>
    </location>
</feature>
<dbReference type="InterPro" id="IPR001680">
    <property type="entry name" value="WD40_rpt"/>
</dbReference>
<keyword evidence="8" id="KW-0862">Zinc</keyword>
<evidence type="ECO:0000256" key="5">
    <source>
        <dbReference type="ARBA" id="ARBA00022723"/>
    </source>
</evidence>
<dbReference type="PROSITE" id="PS50082">
    <property type="entry name" value="WD_REPEATS_2"/>
    <property type="match status" value="1"/>
</dbReference>
<dbReference type="PROSITE" id="PS50089">
    <property type="entry name" value="ZF_RING_2"/>
    <property type="match status" value="1"/>
</dbReference>
<evidence type="ECO:0000256" key="10">
    <source>
        <dbReference type="PROSITE-ProRule" id="PRU00221"/>
    </source>
</evidence>
<gene>
    <name evidence="12" type="ORF">CANVERA_P0806</name>
</gene>
<dbReference type="InterPro" id="IPR013083">
    <property type="entry name" value="Znf_RING/FYVE/PHD"/>
</dbReference>
<dbReference type="Proteomes" id="UP001152885">
    <property type="component" value="Unassembled WGS sequence"/>
</dbReference>
<evidence type="ECO:0000256" key="2">
    <source>
        <dbReference type="ARBA" id="ARBA00008863"/>
    </source>
</evidence>
<comment type="function">
    <text evidence="1">May be involved in a process influencing telomere capping.</text>
</comment>
<dbReference type="PANTHER" id="PTHR46200">
    <property type="entry name" value="GATOR COMPLEX PROTEIN WDR24"/>
    <property type="match status" value="1"/>
</dbReference>
<dbReference type="OrthoDB" id="60955at2759"/>
<keyword evidence="5" id="KW-0479">Metal-binding</keyword>
<evidence type="ECO:0000256" key="9">
    <source>
        <dbReference type="PROSITE-ProRule" id="PRU00175"/>
    </source>
</evidence>
<evidence type="ECO:0000256" key="7">
    <source>
        <dbReference type="ARBA" id="ARBA00022771"/>
    </source>
</evidence>
<keyword evidence="13" id="KW-1185">Reference proteome</keyword>
<dbReference type="PANTHER" id="PTHR46200:SF1">
    <property type="entry name" value="GATOR COMPLEX PROTEIN WDR24"/>
    <property type="match status" value="1"/>
</dbReference>
<dbReference type="EMBL" id="CANTUO010000001">
    <property type="protein sequence ID" value="CAI5756290.1"/>
    <property type="molecule type" value="Genomic_DNA"/>
</dbReference>
<comment type="similarity">
    <text evidence="2">Belongs to the WD repeat RTC1 family.</text>
</comment>
<dbReference type="GO" id="GO:0061700">
    <property type="term" value="C:GATOR2 complex"/>
    <property type="evidence" value="ECO:0007669"/>
    <property type="project" value="TreeGrafter"/>
</dbReference>
<feature type="repeat" description="WD" evidence="10">
    <location>
        <begin position="115"/>
        <end position="155"/>
    </location>
</feature>
<dbReference type="GO" id="GO:0016239">
    <property type="term" value="P:positive regulation of macroautophagy"/>
    <property type="evidence" value="ECO:0007669"/>
    <property type="project" value="TreeGrafter"/>
</dbReference>
<dbReference type="SUPFAM" id="SSF50978">
    <property type="entry name" value="WD40 repeat-like"/>
    <property type="match status" value="1"/>
</dbReference>
<dbReference type="InterPro" id="IPR037590">
    <property type="entry name" value="WDR24"/>
</dbReference>
<dbReference type="AlphaFoldDB" id="A0A9W4XJR6"/>
<evidence type="ECO:0000256" key="1">
    <source>
        <dbReference type="ARBA" id="ARBA00002738"/>
    </source>
</evidence>
<protein>
    <recommendedName>
        <fullName evidence="3">Restriction of telomere capping protein 1</fullName>
    </recommendedName>
</protein>
<organism evidence="12 13">
    <name type="scientific">Candida verbasci</name>
    <dbReference type="NCBI Taxonomy" id="1227364"/>
    <lineage>
        <taxon>Eukaryota</taxon>
        <taxon>Fungi</taxon>
        <taxon>Dikarya</taxon>
        <taxon>Ascomycota</taxon>
        <taxon>Saccharomycotina</taxon>
        <taxon>Pichiomycetes</taxon>
        <taxon>Debaryomycetaceae</taxon>
        <taxon>Candida/Lodderomyces clade</taxon>
        <taxon>Candida</taxon>
    </lineage>
</organism>
<evidence type="ECO:0000256" key="8">
    <source>
        <dbReference type="ARBA" id="ARBA00022833"/>
    </source>
</evidence>
<dbReference type="GO" id="GO:0005774">
    <property type="term" value="C:vacuolar membrane"/>
    <property type="evidence" value="ECO:0007669"/>
    <property type="project" value="TreeGrafter"/>
</dbReference>
<sequence>MSLAKFAFNIYGSLGSPSETISTVSSSNSDRLIYYCDREVNTLSQFKNAAVIGGKNYLKLLYFTEDQSRIINEVTLDNKKLNINTLKTYDDIIAAGLTNGQINIYQNGQQQFMKLTDHIRSINSLDFIDENQLVSGSQDGLIKVWDLRSSKPTITLGNSHDPVRACQNKNSNLILSANDSGSLYKYDLRNVSTFEKKWNLHTGPCLSLHIHSELDLVATGGRDQKINVLNFENYTNLPDYTINTYGPILKVRWNNDDLACSYFDDLNITIYNLNRKFIPKRVLSLQKPISNFIWANNKIWVLTKSNAFVSYDYNETIQPIENLDNMAFSWNDSNDLILTSNDKDDYENPYIMCAELNLPQYDDEVFKILATNYLTEIPTGCSIIDVCMINSNIAMNVGYHRDCQVWRLLAISIEEESIEEIEEIEIETEVPNSIASSNFSSMSSSPKSTRQFRKKVVKLSKPSKFSINLNDDKVWKFKILLIKHLEYSILQGDVIFISTIILLFYGLVPDMLDEVQIIEILDKYVELLSKKQLFTISVSILNKIPESLKSKVAKNYFKNVHFNTYCDNCKTLIMNNDKQNYYCSECFKMSNKCVYCNEPNNGLSIVANLNCGHRGHFGCLKKWFVDEEQVDCPAC</sequence>
<dbReference type="SMART" id="SM00184">
    <property type="entry name" value="RING"/>
    <property type="match status" value="1"/>
</dbReference>
<keyword evidence="4 10" id="KW-0853">WD repeat</keyword>
<name>A0A9W4XJR6_9ASCO</name>
<dbReference type="InterPro" id="IPR015943">
    <property type="entry name" value="WD40/YVTN_repeat-like_dom_sf"/>
</dbReference>
<dbReference type="GO" id="GO:1904263">
    <property type="term" value="P:positive regulation of TORC1 signaling"/>
    <property type="evidence" value="ECO:0007669"/>
    <property type="project" value="TreeGrafter"/>
</dbReference>
<dbReference type="InterPro" id="IPR019775">
    <property type="entry name" value="WD40_repeat_CS"/>
</dbReference>
<evidence type="ECO:0000256" key="3">
    <source>
        <dbReference type="ARBA" id="ARBA00015098"/>
    </source>
</evidence>
<reference evidence="12" key="1">
    <citation type="submission" date="2022-12" db="EMBL/GenBank/DDBJ databases">
        <authorList>
            <person name="Brejova B."/>
        </authorList>
    </citation>
    <scope>NUCLEOTIDE SEQUENCE</scope>
</reference>
<evidence type="ECO:0000256" key="6">
    <source>
        <dbReference type="ARBA" id="ARBA00022737"/>
    </source>
</evidence>
<evidence type="ECO:0000256" key="4">
    <source>
        <dbReference type="ARBA" id="ARBA00022574"/>
    </source>
</evidence>
<dbReference type="PROSITE" id="PS50294">
    <property type="entry name" value="WD_REPEATS_REGION"/>
    <property type="match status" value="1"/>
</dbReference>
<proteinExistence type="inferred from homology"/>
<evidence type="ECO:0000259" key="11">
    <source>
        <dbReference type="PROSITE" id="PS50089"/>
    </source>
</evidence>
<keyword evidence="6" id="KW-0677">Repeat</keyword>
<keyword evidence="7 9" id="KW-0863">Zinc-finger</keyword>
<comment type="caution">
    <text evidence="12">The sequence shown here is derived from an EMBL/GenBank/DDBJ whole genome shotgun (WGS) entry which is preliminary data.</text>
</comment>
<evidence type="ECO:0000313" key="12">
    <source>
        <dbReference type="EMBL" id="CAI5756290.1"/>
    </source>
</evidence>
<accession>A0A9W4XJR6</accession>
<evidence type="ECO:0000313" key="13">
    <source>
        <dbReference type="Proteomes" id="UP001152885"/>
    </source>
</evidence>
<dbReference type="GO" id="GO:0008270">
    <property type="term" value="F:zinc ion binding"/>
    <property type="evidence" value="ECO:0007669"/>
    <property type="project" value="UniProtKB-KW"/>
</dbReference>
<dbReference type="Gene3D" id="3.30.40.10">
    <property type="entry name" value="Zinc/RING finger domain, C3HC4 (zinc finger)"/>
    <property type="match status" value="1"/>
</dbReference>
<dbReference type="InterPro" id="IPR036322">
    <property type="entry name" value="WD40_repeat_dom_sf"/>
</dbReference>
<dbReference type="SMART" id="SM00320">
    <property type="entry name" value="WD40"/>
    <property type="match status" value="4"/>
</dbReference>
<dbReference type="InterPro" id="IPR001841">
    <property type="entry name" value="Znf_RING"/>
</dbReference>